<gene>
    <name evidence="1" type="ORF">UFOVP1229_155</name>
</gene>
<proteinExistence type="predicted"/>
<protein>
    <submittedName>
        <fullName evidence="1">Uncharacterized protein</fullName>
    </submittedName>
</protein>
<accession>A0A6J5RDR2</accession>
<organism evidence="1">
    <name type="scientific">uncultured Caudovirales phage</name>
    <dbReference type="NCBI Taxonomy" id="2100421"/>
    <lineage>
        <taxon>Viruses</taxon>
        <taxon>Duplodnaviria</taxon>
        <taxon>Heunggongvirae</taxon>
        <taxon>Uroviricota</taxon>
        <taxon>Caudoviricetes</taxon>
        <taxon>Peduoviridae</taxon>
        <taxon>Maltschvirus</taxon>
        <taxon>Maltschvirus maltsch</taxon>
    </lineage>
</organism>
<dbReference type="EMBL" id="LR797178">
    <property type="protein sequence ID" value="CAB4191818.1"/>
    <property type="molecule type" value="Genomic_DNA"/>
</dbReference>
<name>A0A6J5RDR2_9CAUD</name>
<reference evidence="1" key="1">
    <citation type="submission" date="2020-05" db="EMBL/GenBank/DDBJ databases">
        <authorList>
            <person name="Chiriac C."/>
            <person name="Salcher M."/>
            <person name="Ghai R."/>
            <person name="Kavagutti S V."/>
        </authorList>
    </citation>
    <scope>NUCLEOTIDE SEQUENCE</scope>
</reference>
<evidence type="ECO:0000313" key="1">
    <source>
        <dbReference type="EMBL" id="CAB4191818.1"/>
    </source>
</evidence>
<sequence>MNDTENPEVETGAGKDVYAIRIRRSKQSGFNWTLSLNGVVLNGRIRRPSIEAAQKEAESHLPGDVSAWSVRVMDEKEAE</sequence>